<sequence length="420" mass="46049">MKISALIIAFLATLIQCYDYALFGLSAAQLAKNFMPHHHETEQLLHFFTIFSIAVIARPLGSIIFGMIGDNYGRVNSVKIAAGIAAISTGCIGLMPGFEIIGWCATILLTICRMTFLMSLAGEIDATRIYVAEKIGVKHRNLANGIVSFYSQIGALLAATSYHMTANAEITDLWRINFIIGGVAGALIILMRRYFQESDEFLNFKAKTQDHRGLDSEIITLIKAHKLQFFLSILINGCNGGIYHFLIIFFATFASKIAYIINSTQAQFANICFIATYAIASVLSGFIADKFSAKKQIITALTVSIIIITIIIILSGFGITDSTLYIIMLLVGLLPFYVVPLQIIIQSMFSIGIKMRMCSLSHSIGSMLLSSTTPFFCMLLWKYTGSITIIFSFLLTLIAILLGAVTFCYSTALIAANKSP</sequence>
<keyword evidence="5" id="KW-0769">Symport</keyword>
<proteinExistence type="predicted"/>
<name>A0ABZ0UUJ9_9RICK</name>
<dbReference type="Gene3D" id="1.20.1250.20">
    <property type="entry name" value="MFS general substrate transporter like domains"/>
    <property type="match status" value="2"/>
</dbReference>
<dbReference type="InterPro" id="IPR005828">
    <property type="entry name" value="MFS_sugar_transport-like"/>
</dbReference>
<dbReference type="InterPro" id="IPR036259">
    <property type="entry name" value="MFS_trans_sf"/>
</dbReference>
<keyword evidence="2" id="KW-0813">Transport</keyword>
<dbReference type="SUPFAM" id="SSF103473">
    <property type="entry name" value="MFS general substrate transporter"/>
    <property type="match status" value="1"/>
</dbReference>
<evidence type="ECO:0000256" key="2">
    <source>
        <dbReference type="ARBA" id="ARBA00022448"/>
    </source>
</evidence>
<evidence type="ECO:0000259" key="9">
    <source>
        <dbReference type="PROSITE" id="PS50850"/>
    </source>
</evidence>
<evidence type="ECO:0000256" key="5">
    <source>
        <dbReference type="ARBA" id="ARBA00022847"/>
    </source>
</evidence>
<organism evidence="10 11">
    <name type="scientific">Candidatus Trichorickettsia mobilis</name>
    <dbReference type="NCBI Taxonomy" id="1346319"/>
    <lineage>
        <taxon>Bacteria</taxon>
        <taxon>Pseudomonadati</taxon>
        <taxon>Pseudomonadota</taxon>
        <taxon>Alphaproteobacteria</taxon>
        <taxon>Rickettsiales</taxon>
        <taxon>Rickettsiaceae</taxon>
        <taxon>Rickettsieae</taxon>
        <taxon>Candidatus Trichorickettsia</taxon>
    </lineage>
</organism>
<feature type="transmembrane region" description="Helical" evidence="8">
    <location>
        <begin position="300"/>
        <end position="319"/>
    </location>
</feature>
<keyword evidence="4 8" id="KW-0812">Transmembrane</keyword>
<evidence type="ECO:0000256" key="3">
    <source>
        <dbReference type="ARBA" id="ARBA00022475"/>
    </source>
</evidence>
<evidence type="ECO:0000256" key="6">
    <source>
        <dbReference type="ARBA" id="ARBA00022989"/>
    </source>
</evidence>
<dbReference type="PANTHER" id="PTHR43528:SF1">
    <property type="entry name" value="ALPHA-KETOGLUTARATE PERMEASE"/>
    <property type="match status" value="1"/>
</dbReference>
<dbReference type="InterPro" id="IPR051084">
    <property type="entry name" value="H+-coupled_symporters"/>
</dbReference>
<gene>
    <name evidence="10" type="ORF">Trichorick_00179</name>
</gene>
<dbReference type="PANTHER" id="PTHR43528">
    <property type="entry name" value="ALPHA-KETOGLUTARATE PERMEASE"/>
    <property type="match status" value="1"/>
</dbReference>
<evidence type="ECO:0000313" key="11">
    <source>
        <dbReference type="Proteomes" id="UP001326613"/>
    </source>
</evidence>
<keyword evidence="11" id="KW-1185">Reference proteome</keyword>
<keyword evidence="6 8" id="KW-1133">Transmembrane helix</keyword>
<evidence type="ECO:0000313" key="10">
    <source>
        <dbReference type="EMBL" id="WPY00307.1"/>
    </source>
</evidence>
<dbReference type="Proteomes" id="UP001326613">
    <property type="component" value="Chromosome"/>
</dbReference>
<feature type="domain" description="Major facilitator superfamily (MFS) profile" evidence="9">
    <location>
        <begin position="5"/>
        <end position="420"/>
    </location>
</feature>
<protein>
    <submittedName>
        <fullName evidence="10">MFS transporter</fullName>
    </submittedName>
</protein>
<dbReference type="PROSITE" id="PS50850">
    <property type="entry name" value="MFS"/>
    <property type="match status" value="1"/>
</dbReference>
<feature type="transmembrane region" description="Helical" evidence="8">
    <location>
        <begin position="387"/>
        <end position="416"/>
    </location>
</feature>
<feature type="transmembrane region" description="Helical" evidence="8">
    <location>
        <begin position="174"/>
        <end position="195"/>
    </location>
</feature>
<dbReference type="Pfam" id="PF00083">
    <property type="entry name" value="Sugar_tr"/>
    <property type="match status" value="1"/>
</dbReference>
<evidence type="ECO:0000256" key="1">
    <source>
        <dbReference type="ARBA" id="ARBA00004651"/>
    </source>
</evidence>
<feature type="transmembrane region" description="Helical" evidence="8">
    <location>
        <begin position="357"/>
        <end position="381"/>
    </location>
</feature>
<keyword evidence="7 8" id="KW-0472">Membrane</keyword>
<reference evidence="10 11" key="1">
    <citation type="submission" date="2022-10" db="EMBL/GenBank/DDBJ databases">
        <title>Host association and intracellularity evolved multiple times independently in the Rickettsiales.</title>
        <authorList>
            <person name="Castelli M."/>
            <person name="Nardi T."/>
            <person name="Gammuto L."/>
            <person name="Bellinzona G."/>
            <person name="Sabaneyeva E."/>
            <person name="Potekhin A."/>
            <person name="Serra V."/>
            <person name="Petroni G."/>
            <person name="Sassera D."/>
        </authorList>
    </citation>
    <scope>NUCLEOTIDE SEQUENCE [LARGE SCALE GENOMIC DNA]</scope>
    <source>
        <strain evidence="10 11">Kr 154-4</strain>
    </source>
</reference>
<feature type="transmembrane region" description="Helical" evidence="8">
    <location>
        <begin position="325"/>
        <end position="345"/>
    </location>
</feature>
<dbReference type="EMBL" id="CP112932">
    <property type="protein sequence ID" value="WPY00307.1"/>
    <property type="molecule type" value="Genomic_DNA"/>
</dbReference>
<accession>A0ABZ0UUJ9</accession>
<comment type="subcellular location">
    <subcellularLocation>
        <location evidence="1">Cell membrane</location>
        <topology evidence="1">Multi-pass membrane protein</topology>
    </subcellularLocation>
</comment>
<evidence type="ECO:0000256" key="7">
    <source>
        <dbReference type="ARBA" id="ARBA00023136"/>
    </source>
</evidence>
<feature type="transmembrane region" description="Helical" evidence="8">
    <location>
        <begin position="142"/>
        <end position="162"/>
    </location>
</feature>
<evidence type="ECO:0000256" key="8">
    <source>
        <dbReference type="SAM" id="Phobius"/>
    </source>
</evidence>
<feature type="transmembrane region" description="Helical" evidence="8">
    <location>
        <begin position="267"/>
        <end position="288"/>
    </location>
</feature>
<dbReference type="InterPro" id="IPR020846">
    <property type="entry name" value="MFS_dom"/>
</dbReference>
<keyword evidence="3" id="KW-1003">Cell membrane</keyword>
<feature type="transmembrane region" description="Helical" evidence="8">
    <location>
        <begin position="100"/>
        <end position="121"/>
    </location>
</feature>
<dbReference type="RefSeq" id="WP_323738392.1">
    <property type="nucleotide sequence ID" value="NZ_CP112932.1"/>
</dbReference>
<feature type="transmembrane region" description="Helical" evidence="8">
    <location>
        <begin position="77"/>
        <end position="94"/>
    </location>
</feature>
<evidence type="ECO:0000256" key="4">
    <source>
        <dbReference type="ARBA" id="ARBA00022692"/>
    </source>
</evidence>
<feature type="transmembrane region" description="Helical" evidence="8">
    <location>
        <begin position="43"/>
        <end position="65"/>
    </location>
</feature>